<comment type="caution">
    <text evidence="1">The sequence shown here is derived from an EMBL/GenBank/DDBJ whole genome shotgun (WGS) entry which is preliminary data.</text>
</comment>
<gene>
    <name evidence="1" type="ORF">E3U43_010036</name>
</gene>
<accession>A0ACD3QE64</accession>
<dbReference type="EMBL" id="CM011694">
    <property type="protein sequence ID" value="TMS04879.1"/>
    <property type="molecule type" value="Genomic_DNA"/>
</dbReference>
<organism evidence="1 2">
    <name type="scientific">Larimichthys crocea</name>
    <name type="common">Large yellow croaker</name>
    <name type="synonym">Pseudosciaena crocea</name>
    <dbReference type="NCBI Taxonomy" id="215358"/>
    <lineage>
        <taxon>Eukaryota</taxon>
        <taxon>Metazoa</taxon>
        <taxon>Chordata</taxon>
        <taxon>Craniata</taxon>
        <taxon>Vertebrata</taxon>
        <taxon>Euteleostomi</taxon>
        <taxon>Actinopterygii</taxon>
        <taxon>Neopterygii</taxon>
        <taxon>Teleostei</taxon>
        <taxon>Neoteleostei</taxon>
        <taxon>Acanthomorphata</taxon>
        <taxon>Eupercaria</taxon>
        <taxon>Sciaenidae</taxon>
        <taxon>Larimichthys</taxon>
    </lineage>
</organism>
<protein>
    <submittedName>
        <fullName evidence="1">Uncharacterized protein</fullName>
    </submittedName>
</protein>
<name>A0ACD3QE64_LARCR</name>
<evidence type="ECO:0000313" key="1">
    <source>
        <dbReference type="EMBL" id="TMS04879.1"/>
    </source>
</evidence>
<proteinExistence type="predicted"/>
<evidence type="ECO:0000313" key="2">
    <source>
        <dbReference type="Proteomes" id="UP000793456"/>
    </source>
</evidence>
<keyword evidence="2" id="KW-1185">Reference proteome</keyword>
<reference evidence="1" key="1">
    <citation type="submission" date="2018-11" db="EMBL/GenBank/DDBJ databases">
        <title>The sequence and de novo assembly of Larimichthys crocea genome using PacBio and Hi-C technologies.</title>
        <authorList>
            <person name="Xu P."/>
            <person name="Chen B."/>
            <person name="Zhou Z."/>
            <person name="Ke Q."/>
            <person name="Wu Y."/>
            <person name="Bai H."/>
            <person name="Pu F."/>
        </authorList>
    </citation>
    <scope>NUCLEOTIDE SEQUENCE</scope>
    <source>
        <tissue evidence="1">Muscle</tissue>
    </source>
</reference>
<sequence length="106" mass="12014">MINGFTALALTKLDILDVFTEIKVGVAYKVDNQIIPHFPANQEVLQRVEVQYETLPGWNSDTSAARSFEELPENAQKYVRFVEENVGVPVKWIGVGKSRESMIQLF</sequence>
<dbReference type="Proteomes" id="UP000793456">
    <property type="component" value="Chromosome XXI"/>
</dbReference>